<dbReference type="AlphaFoldDB" id="A0A1T4T7C0"/>
<accession>A0A1T4T7C0</accession>
<keyword evidence="3" id="KW-1185">Reference proteome</keyword>
<keyword evidence="1" id="KW-0812">Transmembrane</keyword>
<dbReference type="Proteomes" id="UP000190135">
    <property type="component" value="Unassembled WGS sequence"/>
</dbReference>
<feature type="transmembrane region" description="Helical" evidence="1">
    <location>
        <begin position="6"/>
        <end position="31"/>
    </location>
</feature>
<protein>
    <submittedName>
        <fullName evidence="2">Uncharacterized protein</fullName>
    </submittedName>
</protein>
<proteinExistence type="predicted"/>
<dbReference type="EMBL" id="FUXL01000020">
    <property type="protein sequence ID" value="SKA36405.1"/>
    <property type="molecule type" value="Genomic_DNA"/>
</dbReference>
<keyword evidence="1" id="KW-1133">Transmembrane helix</keyword>
<evidence type="ECO:0000256" key="1">
    <source>
        <dbReference type="SAM" id="Phobius"/>
    </source>
</evidence>
<evidence type="ECO:0000313" key="2">
    <source>
        <dbReference type="EMBL" id="SKA36405.1"/>
    </source>
</evidence>
<sequence length="32" mass="3480">MRVETFVTVFVNAAFFGIVIGLSTMGAMILFP</sequence>
<reference evidence="2 3" key="1">
    <citation type="submission" date="2017-02" db="EMBL/GenBank/DDBJ databases">
        <authorList>
            <person name="Peterson S.W."/>
        </authorList>
    </citation>
    <scope>NUCLEOTIDE SEQUENCE [LARGE SCALE GENOMIC DNA]</scope>
    <source>
        <strain evidence="2 3">USBA 369</strain>
    </source>
</reference>
<gene>
    <name evidence="2" type="ORF">SAMN05428963_12080</name>
</gene>
<dbReference type="STRING" id="1365950.SAMN05428963_12080"/>
<organism evidence="2 3">
    <name type="scientific">Consotaella salsifontis</name>
    <dbReference type="NCBI Taxonomy" id="1365950"/>
    <lineage>
        <taxon>Bacteria</taxon>
        <taxon>Pseudomonadati</taxon>
        <taxon>Pseudomonadota</taxon>
        <taxon>Alphaproteobacteria</taxon>
        <taxon>Hyphomicrobiales</taxon>
        <taxon>Aurantimonadaceae</taxon>
        <taxon>Consotaella</taxon>
    </lineage>
</organism>
<evidence type="ECO:0000313" key="3">
    <source>
        <dbReference type="Proteomes" id="UP000190135"/>
    </source>
</evidence>
<keyword evidence="1" id="KW-0472">Membrane</keyword>
<name>A0A1T4T7C0_9HYPH</name>